<dbReference type="UniPathway" id="UPA00148"/>
<organism evidence="12 13">
    <name type="scientific">Modestobacter marinus</name>
    <dbReference type="NCBI Taxonomy" id="477641"/>
    <lineage>
        <taxon>Bacteria</taxon>
        <taxon>Bacillati</taxon>
        <taxon>Actinomycetota</taxon>
        <taxon>Actinomycetes</taxon>
        <taxon>Geodermatophilales</taxon>
        <taxon>Geodermatophilaceae</taxon>
        <taxon>Modestobacter</taxon>
    </lineage>
</organism>
<dbReference type="Pfam" id="PF02553">
    <property type="entry name" value="CbiN"/>
    <property type="match status" value="1"/>
</dbReference>
<dbReference type="RefSeq" id="WP_166753825.1">
    <property type="nucleotide sequence ID" value="NZ_BAABJU010000010.1"/>
</dbReference>
<comment type="function">
    <text evidence="10">Part of the energy-coupling factor (ECF) transporter complex CbiMNOQ involved in cobalt import.</text>
</comment>
<dbReference type="HAMAP" id="MF_00330">
    <property type="entry name" value="CbiN"/>
    <property type="match status" value="1"/>
</dbReference>
<comment type="similarity">
    <text evidence="10">Belongs to the CbiN family.</text>
</comment>
<comment type="caution">
    <text evidence="12">The sequence shown here is derived from an EMBL/GenBank/DDBJ whole genome shotgun (WGS) entry which is preliminary data.</text>
</comment>
<dbReference type="PANTHER" id="PTHR38662">
    <property type="entry name" value="COBALT TRANSPORT PROTEIN CBIN"/>
    <property type="match status" value="1"/>
</dbReference>
<dbReference type="Proteomes" id="UP000552836">
    <property type="component" value="Unassembled WGS sequence"/>
</dbReference>
<dbReference type="GO" id="GO:0005886">
    <property type="term" value="C:plasma membrane"/>
    <property type="evidence" value="ECO:0007669"/>
    <property type="project" value="UniProtKB-SubCell"/>
</dbReference>
<evidence type="ECO:0000256" key="10">
    <source>
        <dbReference type="HAMAP-Rule" id="MF_00330"/>
    </source>
</evidence>
<feature type="compositionally biased region" description="Basic and acidic residues" evidence="11">
    <location>
        <begin position="90"/>
        <end position="136"/>
    </location>
</feature>
<evidence type="ECO:0000256" key="2">
    <source>
        <dbReference type="ARBA" id="ARBA00022448"/>
    </source>
</evidence>
<gene>
    <name evidence="10" type="primary">cbiN</name>
    <name evidence="12" type="ORF">FB380_000649</name>
</gene>
<keyword evidence="5 10" id="KW-0812">Transmembrane</keyword>
<comment type="pathway">
    <text evidence="10">Cofactor biosynthesis; adenosylcobalamin biosynthesis.</text>
</comment>
<feature type="region of interest" description="Disordered" evidence="11">
    <location>
        <begin position="90"/>
        <end position="142"/>
    </location>
</feature>
<evidence type="ECO:0000256" key="3">
    <source>
        <dbReference type="ARBA" id="ARBA00022475"/>
    </source>
</evidence>
<evidence type="ECO:0000256" key="8">
    <source>
        <dbReference type="ARBA" id="ARBA00023136"/>
    </source>
</evidence>
<dbReference type="NCBIfam" id="NF002780">
    <property type="entry name" value="PRK02898.1"/>
    <property type="match status" value="1"/>
</dbReference>
<dbReference type="GO" id="GO:0009236">
    <property type="term" value="P:cobalamin biosynthetic process"/>
    <property type="evidence" value="ECO:0007669"/>
    <property type="project" value="UniProtKB-UniRule"/>
</dbReference>
<dbReference type="AlphaFoldDB" id="A0A846LDK7"/>
<comment type="subcellular location">
    <subcellularLocation>
        <location evidence="10">Cell membrane</location>
        <topology evidence="10">Multi-pass membrane protein</topology>
    </subcellularLocation>
</comment>
<dbReference type="GO" id="GO:0015087">
    <property type="term" value="F:cobalt ion transmembrane transporter activity"/>
    <property type="evidence" value="ECO:0007669"/>
    <property type="project" value="UniProtKB-UniRule"/>
</dbReference>
<keyword evidence="8 10" id="KW-0472">Membrane</keyword>
<comment type="subunit">
    <text evidence="10">Forms an energy-coupling factor (ECF) transporter complex composed of an ATP-binding protein (A component, CbiO), a transmembrane protein (T component, CbiQ) and 2 possible substrate-capture proteins (S components, CbiM and CbiN) of unknown stoichimetry.</text>
</comment>
<evidence type="ECO:0000256" key="9">
    <source>
        <dbReference type="ARBA" id="ARBA00023285"/>
    </source>
</evidence>
<keyword evidence="4 10" id="KW-0169">Cobalamin biosynthesis</keyword>
<dbReference type="EMBL" id="JAAMPA010000001">
    <property type="protein sequence ID" value="NIH66203.1"/>
    <property type="molecule type" value="Genomic_DNA"/>
</dbReference>
<reference evidence="12 13" key="1">
    <citation type="submission" date="2020-02" db="EMBL/GenBank/DDBJ databases">
        <title>Sequencing the genomes of 1000 actinobacteria strains.</title>
        <authorList>
            <person name="Klenk H.-P."/>
        </authorList>
    </citation>
    <scope>NUCLEOTIDE SEQUENCE [LARGE SCALE GENOMIC DNA]</scope>
    <source>
        <strain evidence="12 13">DSM 45201</strain>
    </source>
</reference>
<accession>A0A846LDK7</accession>
<name>A0A846LDK7_9ACTN</name>
<evidence type="ECO:0000256" key="4">
    <source>
        <dbReference type="ARBA" id="ARBA00022573"/>
    </source>
</evidence>
<keyword evidence="3 10" id="KW-1003">Cell membrane</keyword>
<evidence type="ECO:0000256" key="11">
    <source>
        <dbReference type="SAM" id="MobiDB-lite"/>
    </source>
</evidence>
<evidence type="ECO:0000313" key="12">
    <source>
        <dbReference type="EMBL" id="NIH66203.1"/>
    </source>
</evidence>
<evidence type="ECO:0000256" key="6">
    <source>
        <dbReference type="ARBA" id="ARBA00022989"/>
    </source>
</evidence>
<dbReference type="PANTHER" id="PTHR38662:SF1">
    <property type="entry name" value="COBALT TRANSPORT PROTEIN CBIN"/>
    <property type="match status" value="1"/>
</dbReference>
<evidence type="ECO:0000256" key="7">
    <source>
        <dbReference type="ARBA" id="ARBA00023065"/>
    </source>
</evidence>
<keyword evidence="6 10" id="KW-1133">Transmembrane helix</keyword>
<proteinExistence type="inferred from homology"/>
<sequence>MRRHLVTALLVLAVIALFATPLLLDGGSEYAGTDSQATELIEESDAGYEPWFESVFSPGSSEIESGLFALQAALGGGVLGYVLGRLKGRRTAEQTSRRTAEQTSRRTAEQTGRRTAEQTRRETGEQPARRTVEPARTEPTTP</sequence>
<evidence type="ECO:0000256" key="1">
    <source>
        <dbReference type="ARBA" id="ARBA00022426"/>
    </source>
</evidence>
<evidence type="ECO:0000313" key="13">
    <source>
        <dbReference type="Proteomes" id="UP000552836"/>
    </source>
</evidence>
<protein>
    <recommendedName>
        <fullName evidence="10">Cobalt transport protein CbiN</fullName>
    </recommendedName>
    <alternativeName>
        <fullName evidence="10">Energy-coupling factor transporter probable substrate-capture protein CbiN</fullName>
        <shortName evidence="10">ECF transporter S component CbiN</shortName>
    </alternativeName>
</protein>
<keyword evidence="2 10" id="KW-0813">Transport</keyword>
<keyword evidence="9 10" id="KW-0170">Cobalt</keyword>
<feature type="transmembrane region" description="Helical" evidence="10">
    <location>
        <begin position="66"/>
        <end position="84"/>
    </location>
</feature>
<dbReference type="InterPro" id="IPR003705">
    <property type="entry name" value="CbiN"/>
</dbReference>
<keyword evidence="1 10" id="KW-0171">Cobalt transport</keyword>
<comment type="caution">
    <text evidence="10">Lacks conserved residue(s) required for the propagation of feature annotation.</text>
</comment>
<keyword evidence="7 10" id="KW-0406">Ion transport</keyword>
<evidence type="ECO:0000256" key="5">
    <source>
        <dbReference type="ARBA" id="ARBA00022692"/>
    </source>
</evidence>